<evidence type="ECO:0000313" key="10">
    <source>
        <dbReference type="Proteomes" id="UP000324065"/>
    </source>
</evidence>
<dbReference type="Gene3D" id="1.10.287.130">
    <property type="match status" value="1"/>
</dbReference>
<keyword evidence="3" id="KW-0597">Phosphoprotein</keyword>
<dbReference type="PANTHER" id="PTHR43711:SF1">
    <property type="entry name" value="HISTIDINE KINASE 1"/>
    <property type="match status" value="1"/>
</dbReference>
<dbReference type="PANTHER" id="PTHR43711">
    <property type="entry name" value="TWO-COMPONENT HISTIDINE KINASE"/>
    <property type="match status" value="1"/>
</dbReference>
<protein>
    <recommendedName>
        <fullName evidence="2">histidine kinase</fullName>
        <ecNumber evidence="2">2.7.13.3</ecNumber>
    </recommendedName>
</protein>
<accession>A0A5M6IBR3</accession>
<dbReference type="PRINTS" id="PR00344">
    <property type="entry name" value="BCTRLSENSOR"/>
</dbReference>
<gene>
    <name evidence="9" type="ORF">F1188_10865</name>
</gene>
<dbReference type="InterPro" id="IPR003661">
    <property type="entry name" value="HisK_dim/P_dom"/>
</dbReference>
<organism evidence="9 10">
    <name type="scientific">Roseospira marina</name>
    <dbReference type="NCBI Taxonomy" id="140057"/>
    <lineage>
        <taxon>Bacteria</taxon>
        <taxon>Pseudomonadati</taxon>
        <taxon>Pseudomonadota</taxon>
        <taxon>Alphaproteobacteria</taxon>
        <taxon>Rhodospirillales</taxon>
        <taxon>Rhodospirillaceae</taxon>
        <taxon>Roseospira</taxon>
    </lineage>
</organism>
<dbReference type="CDD" id="cd00082">
    <property type="entry name" value="HisKA"/>
    <property type="match status" value="1"/>
</dbReference>
<dbReference type="InterPro" id="IPR036097">
    <property type="entry name" value="HisK_dim/P_sf"/>
</dbReference>
<keyword evidence="5" id="KW-0418">Kinase</keyword>
<keyword evidence="10" id="KW-1185">Reference proteome</keyword>
<keyword evidence="4" id="KW-0808">Transferase</keyword>
<comment type="catalytic activity">
    <reaction evidence="1">
        <text>ATP + protein L-histidine = ADP + protein N-phospho-L-histidine.</text>
        <dbReference type="EC" id="2.7.13.3"/>
    </reaction>
</comment>
<dbReference type="Gene3D" id="3.30.565.10">
    <property type="entry name" value="Histidine kinase-like ATPase, C-terminal domain"/>
    <property type="match status" value="1"/>
</dbReference>
<dbReference type="SUPFAM" id="SSF55781">
    <property type="entry name" value="GAF domain-like"/>
    <property type="match status" value="1"/>
</dbReference>
<evidence type="ECO:0000259" key="8">
    <source>
        <dbReference type="PROSITE" id="PS50109"/>
    </source>
</evidence>
<dbReference type="InterPro" id="IPR005467">
    <property type="entry name" value="His_kinase_dom"/>
</dbReference>
<dbReference type="SUPFAM" id="SSF47384">
    <property type="entry name" value="Homodimeric domain of signal transducing histidine kinase"/>
    <property type="match status" value="1"/>
</dbReference>
<evidence type="ECO:0000256" key="6">
    <source>
        <dbReference type="ARBA" id="ARBA00023012"/>
    </source>
</evidence>
<dbReference type="InterPro" id="IPR036890">
    <property type="entry name" value="HATPase_C_sf"/>
</dbReference>
<dbReference type="OrthoDB" id="315417at2"/>
<dbReference type="Pfam" id="PF01590">
    <property type="entry name" value="GAF"/>
    <property type="match status" value="1"/>
</dbReference>
<dbReference type="FunFam" id="3.30.565.10:FF:000006">
    <property type="entry name" value="Sensor histidine kinase WalK"/>
    <property type="match status" value="1"/>
</dbReference>
<dbReference type="InterPro" id="IPR003594">
    <property type="entry name" value="HATPase_dom"/>
</dbReference>
<evidence type="ECO:0000256" key="7">
    <source>
        <dbReference type="SAM" id="MobiDB-lite"/>
    </source>
</evidence>
<dbReference type="PROSITE" id="PS50109">
    <property type="entry name" value="HIS_KIN"/>
    <property type="match status" value="1"/>
</dbReference>
<dbReference type="Pfam" id="PF02518">
    <property type="entry name" value="HATPase_c"/>
    <property type="match status" value="1"/>
</dbReference>
<dbReference type="SMART" id="SM00065">
    <property type="entry name" value="GAF"/>
    <property type="match status" value="1"/>
</dbReference>
<dbReference type="EMBL" id="VWPJ01000009">
    <property type="protein sequence ID" value="KAA5605397.1"/>
    <property type="molecule type" value="Genomic_DNA"/>
</dbReference>
<feature type="region of interest" description="Disordered" evidence="7">
    <location>
        <begin position="1"/>
        <end position="60"/>
    </location>
</feature>
<dbReference type="InterPro" id="IPR004358">
    <property type="entry name" value="Sig_transdc_His_kin-like_C"/>
</dbReference>
<dbReference type="AlphaFoldDB" id="A0A5M6IBR3"/>
<dbReference type="GO" id="GO:0000155">
    <property type="term" value="F:phosphorelay sensor kinase activity"/>
    <property type="evidence" value="ECO:0007669"/>
    <property type="project" value="InterPro"/>
</dbReference>
<dbReference type="SMART" id="SM00388">
    <property type="entry name" value="HisKA"/>
    <property type="match status" value="1"/>
</dbReference>
<comment type="caution">
    <text evidence="9">The sequence shown here is derived from an EMBL/GenBank/DDBJ whole genome shotgun (WGS) entry which is preliminary data.</text>
</comment>
<sequence length="471" mass="50778">MTRGGVGLMTRGAGVAGPRSRLEALAPFPHSPPREGGSAAASPEKTPRKPNAMSEGPTGYQCAVLPWDEAERLRSVQRSGLLDSDPEPQFDRLASLARRLLKTPIALVSLIDAKRQYLMARQGLDVRETSRDVAFCAHAILDDDIFEVPDATGDPRFVGNPLVAGPPYIRYYAGKPLVDREGYRLGTLCVIDTVPRAPLTPPDRTTLTELAASVVDLIELRMVALTAESERQRTQRLMEMKDAFLATMAHELRTPLNAVTGFGHLLKMSGADTTLTAKQREYLNLIIDSGEYLTVLISETLEAEAIESGKSALRSEPVPLDAILASTVRLLRPLADKLGVTLTVTAPESLAVWGDPLRLRQVFINLASNAVKYNRKGGSVTLAARVQGDRVTVACADTGTGIAPGDIPNLFRAYHRVAENRDGIEGSGLGLRITRQLVQRMGGTLDVQSVVGEGSTFTVHLDRATMDAVAG</sequence>
<dbReference type="InterPro" id="IPR029016">
    <property type="entry name" value="GAF-like_dom_sf"/>
</dbReference>
<evidence type="ECO:0000256" key="2">
    <source>
        <dbReference type="ARBA" id="ARBA00012438"/>
    </source>
</evidence>
<dbReference type="EC" id="2.7.13.3" evidence="2"/>
<evidence type="ECO:0000256" key="4">
    <source>
        <dbReference type="ARBA" id="ARBA00022679"/>
    </source>
</evidence>
<evidence type="ECO:0000313" key="9">
    <source>
        <dbReference type="EMBL" id="KAA5605397.1"/>
    </source>
</evidence>
<name>A0A5M6IBR3_9PROT</name>
<keyword evidence="6" id="KW-0902">Two-component regulatory system</keyword>
<reference evidence="9 10" key="1">
    <citation type="submission" date="2019-09" db="EMBL/GenBank/DDBJ databases">
        <title>Genome sequence of Roseospira marina, one of the more divergent members of the non-sulfur purple photosynthetic bacterial family, the Rhodospirillaceae.</title>
        <authorList>
            <person name="Meyer T."/>
            <person name="Kyndt J."/>
        </authorList>
    </citation>
    <scope>NUCLEOTIDE SEQUENCE [LARGE SCALE GENOMIC DNA]</scope>
    <source>
        <strain evidence="9 10">DSM 15113</strain>
    </source>
</reference>
<dbReference type="SUPFAM" id="SSF55874">
    <property type="entry name" value="ATPase domain of HSP90 chaperone/DNA topoisomerase II/histidine kinase"/>
    <property type="match status" value="1"/>
</dbReference>
<dbReference type="Proteomes" id="UP000324065">
    <property type="component" value="Unassembled WGS sequence"/>
</dbReference>
<evidence type="ECO:0000256" key="5">
    <source>
        <dbReference type="ARBA" id="ARBA00022777"/>
    </source>
</evidence>
<feature type="domain" description="Histidine kinase" evidence="8">
    <location>
        <begin position="247"/>
        <end position="465"/>
    </location>
</feature>
<dbReference type="InterPro" id="IPR050736">
    <property type="entry name" value="Sensor_HK_Regulatory"/>
</dbReference>
<evidence type="ECO:0000256" key="3">
    <source>
        <dbReference type="ARBA" id="ARBA00022553"/>
    </source>
</evidence>
<dbReference type="SMART" id="SM00387">
    <property type="entry name" value="HATPase_c"/>
    <property type="match status" value="1"/>
</dbReference>
<proteinExistence type="predicted"/>
<dbReference type="InterPro" id="IPR003018">
    <property type="entry name" value="GAF"/>
</dbReference>
<dbReference type="Gene3D" id="3.30.450.40">
    <property type="match status" value="1"/>
</dbReference>
<evidence type="ECO:0000256" key="1">
    <source>
        <dbReference type="ARBA" id="ARBA00000085"/>
    </source>
</evidence>
<dbReference type="Pfam" id="PF00512">
    <property type="entry name" value="HisKA"/>
    <property type="match status" value="1"/>
</dbReference>